<dbReference type="GO" id="GO:0046872">
    <property type="term" value="F:metal ion binding"/>
    <property type="evidence" value="ECO:0007669"/>
    <property type="project" value="UniProtKB-KW"/>
</dbReference>
<evidence type="ECO:0000256" key="3">
    <source>
        <dbReference type="ARBA" id="ARBA00023134"/>
    </source>
</evidence>
<comment type="subunit">
    <text evidence="5">Interacts with ARL14EP.</text>
</comment>
<dbReference type="InterPro" id="IPR005225">
    <property type="entry name" value="Small_GTP-bd"/>
</dbReference>
<dbReference type="GO" id="GO:0003924">
    <property type="term" value="F:GTPase activity"/>
    <property type="evidence" value="ECO:0007669"/>
    <property type="project" value="InterPro"/>
</dbReference>
<dbReference type="FunFam" id="3.40.50.300:FF:000412">
    <property type="entry name" value="ADP-ribosylation factor 1"/>
    <property type="match status" value="1"/>
</dbReference>
<proteinExistence type="inferred from homology"/>
<dbReference type="InterPro" id="IPR027417">
    <property type="entry name" value="P-loop_NTPase"/>
</dbReference>
<sequence length="212" mass="24208">MGTRSSRPQKQTHVLMLGLDGSGKTALLYKLKCNENVWTVQTVGFNVESLDTDRGSMGLTLWDIGGQKKMRPYWKHFYIDAHGVFFVVDSWEQKRLEEARKELHRALRHESLRGIPLVVLANKQDLAGALSAGSLCEKLDLRRVCEGRAWFIQPCSAATGMGLQEGFRKMIYLMKTPLRRTKEDIKIKIRLNCLTLATLKRTLMCGHTWEQS</sequence>
<dbReference type="PROSITE" id="PS51417">
    <property type="entry name" value="ARF"/>
    <property type="match status" value="1"/>
</dbReference>
<dbReference type="PANTHER" id="PTHR11711">
    <property type="entry name" value="ADP RIBOSYLATION FACTOR-RELATED"/>
    <property type="match status" value="1"/>
</dbReference>
<dbReference type="SMART" id="SM00177">
    <property type="entry name" value="ARF"/>
    <property type="match status" value="1"/>
</dbReference>
<evidence type="ECO:0000256" key="4">
    <source>
        <dbReference type="ARBA" id="ARBA00054077"/>
    </source>
</evidence>
<dbReference type="Gene3D" id="3.40.50.300">
    <property type="entry name" value="P-loop containing nucleotide triphosphate hydrolases"/>
    <property type="match status" value="1"/>
</dbReference>
<dbReference type="GO" id="GO:0005525">
    <property type="term" value="F:GTP binding"/>
    <property type="evidence" value="ECO:0007669"/>
    <property type="project" value="UniProtKB-KW"/>
</dbReference>
<dbReference type="Proteomes" id="UP000694523">
    <property type="component" value="Unplaced"/>
</dbReference>
<evidence type="ECO:0000256" key="6">
    <source>
        <dbReference type="ARBA" id="ARBA00072405"/>
    </source>
</evidence>
<dbReference type="Ensembl" id="ENSNMLT00000016478.1">
    <property type="protein sequence ID" value="ENSNMLP00000014663.1"/>
    <property type="gene ID" value="ENSNMLG00000009763.1"/>
</dbReference>
<evidence type="ECO:0000256" key="8">
    <source>
        <dbReference type="PIRSR" id="PIRSR606689-1"/>
    </source>
</evidence>
<dbReference type="SMART" id="SM00178">
    <property type="entry name" value="SAR"/>
    <property type="match status" value="1"/>
</dbReference>
<dbReference type="SMART" id="SM00175">
    <property type="entry name" value="RAB"/>
    <property type="match status" value="1"/>
</dbReference>
<evidence type="ECO:0000313" key="12">
    <source>
        <dbReference type="Proteomes" id="UP000694523"/>
    </source>
</evidence>
<feature type="binding site" evidence="8">
    <location>
        <begin position="122"/>
        <end position="125"/>
    </location>
    <ligand>
        <name>GTP</name>
        <dbReference type="ChEBI" id="CHEBI:37565"/>
    </ligand>
</feature>
<evidence type="ECO:0000256" key="7">
    <source>
        <dbReference type="ARBA" id="ARBA00077764"/>
    </source>
</evidence>
<keyword evidence="2 8" id="KW-0547">Nucleotide-binding</keyword>
<organism evidence="11 12">
    <name type="scientific">Neogobius melanostomus</name>
    <name type="common">round goby</name>
    <dbReference type="NCBI Taxonomy" id="47308"/>
    <lineage>
        <taxon>Eukaryota</taxon>
        <taxon>Metazoa</taxon>
        <taxon>Chordata</taxon>
        <taxon>Craniata</taxon>
        <taxon>Vertebrata</taxon>
        <taxon>Euteleostomi</taxon>
        <taxon>Actinopterygii</taxon>
        <taxon>Neopterygii</taxon>
        <taxon>Teleostei</taxon>
        <taxon>Neoteleostei</taxon>
        <taxon>Acanthomorphata</taxon>
        <taxon>Gobiaria</taxon>
        <taxon>Gobiiformes</taxon>
        <taxon>Gobioidei</taxon>
        <taxon>Gobiidae</taxon>
        <taxon>Benthophilinae</taxon>
        <taxon>Neogobiini</taxon>
        <taxon>Neogobius</taxon>
    </lineage>
</organism>
<evidence type="ECO:0000256" key="5">
    <source>
        <dbReference type="ARBA" id="ARBA00061881"/>
    </source>
</evidence>
<reference evidence="11" key="2">
    <citation type="submission" date="2025-09" db="UniProtKB">
        <authorList>
            <consortium name="Ensembl"/>
        </authorList>
    </citation>
    <scope>IDENTIFICATION</scope>
</reference>
<comment type="function">
    <text evidence="4">GTPase that recruits MYO1E to MHC class II-containing vesicles via the effector protein ARL14EP and hence controls the movement of these vesicles along the actin cytoskeleton in dendritic cells.</text>
</comment>
<dbReference type="Pfam" id="PF00025">
    <property type="entry name" value="Arf"/>
    <property type="match status" value="1"/>
</dbReference>
<dbReference type="SUPFAM" id="SSF52540">
    <property type="entry name" value="P-loop containing nucleoside triphosphate hydrolases"/>
    <property type="match status" value="1"/>
</dbReference>
<evidence type="ECO:0000256" key="1">
    <source>
        <dbReference type="ARBA" id="ARBA00010290"/>
    </source>
</evidence>
<evidence type="ECO:0000313" key="11">
    <source>
        <dbReference type="Ensembl" id="ENSNMLP00000014663.1"/>
    </source>
</evidence>
<keyword evidence="9" id="KW-0460">Magnesium</keyword>
<evidence type="ECO:0000256" key="10">
    <source>
        <dbReference type="RuleBase" id="RU003925"/>
    </source>
</evidence>
<dbReference type="PRINTS" id="PR00328">
    <property type="entry name" value="SAR1GTPBP"/>
</dbReference>
<feature type="binding site" evidence="8">
    <location>
        <begin position="18"/>
        <end position="25"/>
    </location>
    <ligand>
        <name>GTP</name>
        <dbReference type="ChEBI" id="CHEBI:37565"/>
    </ligand>
</feature>
<reference evidence="11" key="1">
    <citation type="submission" date="2025-08" db="UniProtKB">
        <authorList>
            <consortium name="Ensembl"/>
        </authorList>
    </citation>
    <scope>IDENTIFICATION</scope>
</reference>
<dbReference type="InterPro" id="IPR006689">
    <property type="entry name" value="Small_GTPase_ARF/SAR"/>
</dbReference>
<feature type="binding site" evidence="9">
    <location>
        <position position="25"/>
    </location>
    <ligand>
        <name>Mg(2+)</name>
        <dbReference type="ChEBI" id="CHEBI:18420"/>
    </ligand>
</feature>
<evidence type="ECO:0000256" key="2">
    <source>
        <dbReference type="ARBA" id="ARBA00022741"/>
    </source>
</evidence>
<dbReference type="CDD" id="cd00878">
    <property type="entry name" value="Arf_Arl"/>
    <property type="match status" value="1"/>
</dbReference>
<keyword evidence="12" id="KW-1185">Reference proteome</keyword>
<keyword evidence="3 8" id="KW-0342">GTP-binding</keyword>
<evidence type="ECO:0000256" key="9">
    <source>
        <dbReference type="PIRSR" id="PIRSR606689-2"/>
    </source>
</evidence>
<dbReference type="AlphaFoldDB" id="A0A8C6T127"/>
<keyword evidence="9" id="KW-0479">Metal-binding</keyword>
<dbReference type="InterPro" id="IPR024156">
    <property type="entry name" value="Small_GTPase_ARF"/>
</dbReference>
<name>A0A8C6T127_9GOBI</name>
<dbReference type="NCBIfam" id="TIGR00231">
    <property type="entry name" value="small_GTP"/>
    <property type="match status" value="1"/>
</dbReference>
<accession>A0A8C6T127</accession>
<protein>
    <recommendedName>
        <fullName evidence="6">ADP-ribosylation factor-like protein 14</fullName>
    </recommendedName>
    <alternativeName>
        <fullName evidence="7">ADP-ribosylation factor 7</fullName>
    </alternativeName>
</protein>
<dbReference type="GO" id="GO:0030010">
    <property type="term" value="P:establishment of cell polarity"/>
    <property type="evidence" value="ECO:0007669"/>
    <property type="project" value="UniProtKB-ARBA"/>
</dbReference>
<feature type="binding site" evidence="8">
    <location>
        <position position="66"/>
    </location>
    <ligand>
        <name>GTP</name>
        <dbReference type="ChEBI" id="CHEBI:37565"/>
    </ligand>
</feature>
<comment type="similarity">
    <text evidence="1 10">Belongs to the small GTPase superfamily. Arf family.</text>
</comment>
<feature type="binding site" evidence="9">
    <location>
        <position position="42"/>
    </location>
    <ligand>
        <name>Mg(2+)</name>
        <dbReference type="ChEBI" id="CHEBI:18420"/>
    </ligand>
</feature>